<dbReference type="EMBL" id="CP000909">
    <property type="protein sequence ID" value="ABY34640.1"/>
    <property type="molecule type" value="Genomic_DNA"/>
</dbReference>
<dbReference type="InParanoid" id="A9WA81"/>
<accession>A9WA81</accession>
<dbReference type="Pfam" id="PF10722">
    <property type="entry name" value="YbjN"/>
    <property type="match status" value="1"/>
</dbReference>
<dbReference type="CDD" id="cd17511">
    <property type="entry name" value="YbjN_AmyR-like"/>
    <property type="match status" value="1"/>
</dbReference>
<dbReference type="AlphaFoldDB" id="A9WA81"/>
<name>A9WA81_CHLAA</name>
<dbReference type="RefSeq" id="WP_012257296.1">
    <property type="nucleotide sequence ID" value="NC_010175.1"/>
</dbReference>
<evidence type="ECO:0000313" key="1">
    <source>
        <dbReference type="EMBL" id="ABY34640.1"/>
    </source>
</evidence>
<dbReference type="EnsemblBacteria" id="ABY34640">
    <property type="protein sequence ID" value="ABY34640"/>
    <property type="gene ID" value="Caur_1412"/>
</dbReference>
<dbReference type="PATRIC" id="fig|324602.8.peg.1607"/>
<dbReference type="KEGG" id="cau:Caur_1412"/>
<protein>
    <submittedName>
        <fullName evidence="1">Osmotic signal transduction related protein</fullName>
    </submittedName>
</protein>
<reference evidence="2" key="1">
    <citation type="journal article" date="2011" name="BMC Genomics">
        <title>Complete genome sequence of the filamentous anoxygenic phototrophic bacterium Chloroflexus aurantiacus.</title>
        <authorList>
            <person name="Tang K.H."/>
            <person name="Barry K."/>
            <person name="Chertkov O."/>
            <person name="Dalin E."/>
            <person name="Han C.S."/>
            <person name="Hauser L.J."/>
            <person name="Honchak B.M."/>
            <person name="Karbach L.E."/>
            <person name="Land M.L."/>
            <person name="Lapidus A."/>
            <person name="Larimer F.W."/>
            <person name="Mikhailova N."/>
            <person name="Pitluck S."/>
            <person name="Pierson B.K."/>
            <person name="Blankenship R.E."/>
        </authorList>
    </citation>
    <scope>NUCLEOTIDE SEQUENCE [LARGE SCALE GENOMIC DNA]</scope>
    <source>
        <strain evidence="2">ATCC 29366 / DSM 635 / J-10-fl</strain>
    </source>
</reference>
<keyword evidence="2" id="KW-1185">Reference proteome</keyword>
<gene>
    <name evidence="1" type="ordered locus">Caur_1412</name>
</gene>
<sequence length="140" mass="16173">MTGAQPEELVYPAHVNRAWLFQLYNDAYFDVELDSDGDVCLRQGFRVWVFPIREGEQIRFMSQFRANPDRDLADRILYVNRINDELHIVRSYVDRSGDIGFDGYLVVSGGVTRRNIIFATRTFIDHVRAALAKDETDVIA</sequence>
<dbReference type="InterPro" id="IPR019660">
    <property type="entry name" value="Put_sensory_transdc_reg_YbjN"/>
</dbReference>
<evidence type="ECO:0000313" key="2">
    <source>
        <dbReference type="Proteomes" id="UP000002008"/>
    </source>
</evidence>
<dbReference type="HOGENOM" id="CLU_1831561_0_0_0"/>
<organism evidence="1 2">
    <name type="scientific">Chloroflexus aurantiacus (strain ATCC 29366 / DSM 635 / J-10-fl)</name>
    <dbReference type="NCBI Taxonomy" id="324602"/>
    <lineage>
        <taxon>Bacteria</taxon>
        <taxon>Bacillati</taxon>
        <taxon>Chloroflexota</taxon>
        <taxon>Chloroflexia</taxon>
        <taxon>Chloroflexales</taxon>
        <taxon>Chloroflexineae</taxon>
        <taxon>Chloroflexaceae</taxon>
        <taxon>Chloroflexus</taxon>
    </lineage>
</organism>
<dbReference type="Proteomes" id="UP000002008">
    <property type="component" value="Chromosome"/>
</dbReference>
<proteinExistence type="predicted"/>